<evidence type="ECO:0000256" key="4">
    <source>
        <dbReference type="PIRSR" id="PIRSR601820-1"/>
    </source>
</evidence>
<dbReference type="AlphaFoldDB" id="A0A8W8J4S1"/>
<protein>
    <recommendedName>
        <fullName evidence="7">NTR domain-containing protein</fullName>
    </recommendedName>
</protein>
<keyword evidence="4" id="KW-0862">Zinc</keyword>
<evidence type="ECO:0000313" key="9">
    <source>
        <dbReference type="Proteomes" id="UP000005408"/>
    </source>
</evidence>
<name>A0A8W8J4S1_MAGGI</name>
<feature type="domain" description="NTR" evidence="7">
    <location>
        <begin position="180"/>
        <end position="308"/>
    </location>
</feature>
<dbReference type="GO" id="GO:0051045">
    <property type="term" value="P:negative regulation of membrane protein ectodomain proteolysis"/>
    <property type="evidence" value="ECO:0007669"/>
    <property type="project" value="TreeGrafter"/>
</dbReference>
<dbReference type="SUPFAM" id="SSF50242">
    <property type="entry name" value="TIMP-like"/>
    <property type="match status" value="1"/>
</dbReference>
<dbReference type="Pfam" id="PF00965">
    <property type="entry name" value="TIMP"/>
    <property type="match status" value="1"/>
</dbReference>
<keyword evidence="6" id="KW-0812">Transmembrane</keyword>
<keyword evidence="3 5" id="KW-1015">Disulfide bond</keyword>
<keyword evidence="6" id="KW-1133">Transmembrane helix</keyword>
<dbReference type="InterPro" id="IPR008993">
    <property type="entry name" value="TIMP-like_OB-fold"/>
</dbReference>
<dbReference type="GO" id="GO:0031012">
    <property type="term" value="C:extracellular matrix"/>
    <property type="evidence" value="ECO:0007669"/>
    <property type="project" value="TreeGrafter"/>
</dbReference>
<proteinExistence type="predicted"/>
<dbReference type="GO" id="GO:0008191">
    <property type="term" value="F:metalloendopeptidase inhibitor activity"/>
    <property type="evidence" value="ECO:0007669"/>
    <property type="project" value="InterPro"/>
</dbReference>
<accession>A0A8W8J4S1</accession>
<evidence type="ECO:0000256" key="6">
    <source>
        <dbReference type="SAM" id="Phobius"/>
    </source>
</evidence>
<dbReference type="GO" id="GO:0005615">
    <property type="term" value="C:extracellular space"/>
    <property type="evidence" value="ECO:0007669"/>
    <property type="project" value="TreeGrafter"/>
</dbReference>
<feature type="disulfide bond" evidence="5">
    <location>
        <begin position="180"/>
        <end position="252"/>
    </location>
</feature>
<dbReference type="EnsemblMetazoa" id="G17246.1">
    <property type="protein sequence ID" value="G17246.1:cds"/>
    <property type="gene ID" value="G17246"/>
</dbReference>
<dbReference type="GO" id="GO:0002020">
    <property type="term" value="F:protease binding"/>
    <property type="evidence" value="ECO:0007669"/>
    <property type="project" value="TreeGrafter"/>
</dbReference>
<comment type="subcellular location">
    <subcellularLocation>
        <location evidence="1">Secreted</location>
    </subcellularLocation>
</comment>
<evidence type="ECO:0000256" key="3">
    <source>
        <dbReference type="ARBA" id="ARBA00023157"/>
    </source>
</evidence>
<dbReference type="PROSITE" id="PS50189">
    <property type="entry name" value="NTR"/>
    <property type="match status" value="1"/>
</dbReference>
<dbReference type="InterPro" id="IPR001134">
    <property type="entry name" value="Netrin_domain"/>
</dbReference>
<evidence type="ECO:0000256" key="2">
    <source>
        <dbReference type="ARBA" id="ARBA00022525"/>
    </source>
</evidence>
<reference evidence="8" key="1">
    <citation type="submission" date="2022-08" db="UniProtKB">
        <authorList>
            <consortium name="EnsemblMetazoa"/>
        </authorList>
    </citation>
    <scope>IDENTIFICATION</scope>
    <source>
        <strain evidence="8">05x7-T-G4-1.051#20</strain>
    </source>
</reference>
<evidence type="ECO:0000313" key="8">
    <source>
        <dbReference type="EnsemblMetazoa" id="G17246.1:cds"/>
    </source>
</evidence>
<dbReference type="InterPro" id="IPR001820">
    <property type="entry name" value="TIMP"/>
</dbReference>
<feature type="disulfide bond" evidence="5">
    <location>
        <begin position="182"/>
        <end position="283"/>
    </location>
</feature>
<dbReference type="PANTHER" id="PTHR11844">
    <property type="entry name" value="METALLOPROTEASE INHIBITOR"/>
    <property type="match status" value="1"/>
</dbReference>
<sequence>MENSLINSHGLGDQFEFRIHTVDKERRIPIFHYRKGEGERWMPDAADDTTYEVHQDRTWIFYRAPECVAPTDKSMYLDRVLKETCPKLLKSGLLTSTEQQWWESFSSVVITYLKTSRNVDFPLIHLIESVKEIPETLMSHPVETRLQELEDKAMKRALVIFLICIPAFLALITFQRVEGCSCLRDSLWNLFKKSDFVFFGNLVNKTVENTIDGEPDPNADTNYVVEVNNIYKNGNLLDRTVNIKTHGIASLCGIHLDVDKEYLFNGMVTMSTEGDPTLTIGACNMMLHSPITQKMRQFVQDVLHELQFIETNF</sequence>
<keyword evidence="2" id="KW-0964">Secreted</keyword>
<dbReference type="Proteomes" id="UP000005408">
    <property type="component" value="Unassembled WGS sequence"/>
</dbReference>
<feature type="binding site" evidence="4">
    <location>
        <position position="180"/>
    </location>
    <ligand>
        <name>Zn(2+)</name>
        <dbReference type="ChEBI" id="CHEBI:29105"/>
        <note>ligand shared with metalloproteinase partner</note>
    </ligand>
</feature>
<keyword evidence="6" id="KW-0472">Membrane</keyword>
<dbReference type="Gene3D" id="2.40.50.120">
    <property type="match status" value="1"/>
</dbReference>
<keyword evidence="9" id="KW-1185">Reference proteome</keyword>
<feature type="transmembrane region" description="Helical" evidence="6">
    <location>
        <begin position="157"/>
        <end position="174"/>
    </location>
</feature>
<dbReference type="PANTHER" id="PTHR11844:SF33">
    <property type="entry name" value="TISSUE INHIBITOR OF METALLOPROTEINASE"/>
    <property type="match status" value="1"/>
</dbReference>
<evidence type="ECO:0000256" key="5">
    <source>
        <dbReference type="PIRSR" id="PIRSR601820-3"/>
    </source>
</evidence>
<organism evidence="8 9">
    <name type="scientific">Magallana gigas</name>
    <name type="common">Pacific oyster</name>
    <name type="synonym">Crassostrea gigas</name>
    <dbReference type="NCBI Taxonomy" id="29159"/>
    <lineage>
        <taxon>Eukaryota</taxon>
        <taxon>Metazoa</taxon>
        <taxon>Spiralia</taxon>
        <taxon>Lophotrochozoa</taxon>
        <taxon>Mollusca</taxon>
        <taxon>Bivalvia</taxon>
        <taxon>Autobranchia</taxon>
        <taxon>Pteriomorphia</taxon>
        <taxon>Ostreida</taxon>
        <taxon>Ostreoidea</taxon>
        <taxon>Ostreidae</taxon>
        <taxon>Magallana</taxon>
    </lineage>
</organism>
<evidence type="ECO:0000259" key="7">
    <source>
        <dbReference type="PROSITE" id="PS50189"/>
    </source>
</evidence>
<evidence type="ECO:0000256" key="1">
    <source>
        <dbReference type="ARBA" id="ARBA00004613"/>
    </source>
</evidence>
<dbReference type="GO" id="GO:0046872">
    <property type="term" value="F:metal ion binding"/>
    <property type="evidence" value="ECO:0007669"/>
    <property type="project" value="UniProtKB-KW"/>
</dbReference>
<keyword evidence="4" id="KW-0479">Metal-binding</keyword>